<dbReference type="OrthoDB" id="691673at2759"/>
<organism evidence="3 4">
    <name type="scientific">Drosophila kikkawai</name>
    <name type="common">Fruit fly</name>
    <dbReference type="NCBI Taxonomy" id="30033"/>
    <lineage>
        <taxon>Eukaryota</taxon>
        <taxon>Metazoa</taxon>
        <taxon>Ecdysozoa</taxon>
        <taxon>Arthropoda</taxon>
        <taxon>Hexapoda</taxon>
        <taxon>Insecta</taxon>
        <taxon>Pterygota</taxon>
        <taxon>Neoptera</taxon>
        <taxon>Endopterygota</taxon>
        <taxon>Diptera</taxon>
        <taxon>Brachycera</taxon>
        <taxon>Muscomorpha</taxon>
        <taxon>Ephydroidea</taxon>
        <taxon>Drosophilidae</taxon>
        <taxon>Drosophila</taxon>
        <taxon>Sophophora</taxon>
    </lineage>
</organism>
<dbReference type="Proteomes" id="UP001652661">
    <property type="component" value="Chromosome 3R"/>
</dbReference>
<dbReference type="RefSeq" id="XP_017023393.1">
    <property type="nucleotide sequence ID" value="XM_017167904.2"/>
</dbReference>
<dbReference type="Pfam" id="PF13837">
    <property type="entry name" value="Myb_DNA-bind_4"/>
    <property type="match status" value="2"/>
</dbReference>
<protein>
    <recommendedName>
        <fullName evidence="2">Myb/SANT-like DNA-binding domain-containing protein</fullName>
    </recommendedName>
</protein>
<accession>A0A6P4ILJ6</accession>
<proteinExistence type="predicted"/>
<dbReference type="GeneID" id="108075449"/>
<feature type="domain" description="Myb/SANT-like DNA-binding" evidence="2">
    <location>
        <begin position="4"/>
        <end position="89"/>
    </location>
</feature>
<evidence type="ECO:0000313" key="3">
    <source>
        <dbReference type="Proteomes" id="UP001652661"/>
    </source>
</evidence>
<feature type="region of interest" description="Disordered" evidence="1">
    <location>
        <begin position="146"/>
        <end position="165"/>
    </location>
</feature>
<sequence length="397" mass="46266">MPGRRKWQPSEEDCFIEIWKNNLYLFDGRRKLVEIYAELRKHFREVGIDINGQVIKSKMESLKRKYFNLLHADRHDQSSSWEHFDTMATIISATSKGLAKDPDWDDVNSHHRQNKSIYMNDDAQFDSDGPFSSVYVEEGPKYLFKSEEGKRSKKSTAAQKKRQRVRQTSAKQRRFWYAAEEITFVNVWEQFNSELLSERKKMDVYKDMEQELCGLGLYVTPNDIKSKMESLTRTFRGQRNAVGDKSEWIHYAKLGQLLSPLEPIRFEPFPETSNSSEDDFPWLSEMQPKVELIDNPTNSNDSVVHQFEDCTQPCPSSPSIDIDSSMTSFKVERVEKVEPAENSNCASDRQTSAEEFGQFVTKELAVLNDDLLIEAKRRIYNIICTMQMKQNDLNKLK</sequence>
<dbReference type="GO" id="GO:0045893">
    <property type="term" value="P:positive regulation of DNA-templated transcription"/>
    <property type="evidence" value="ECO:0007669"/>
    <property type="project" value="TreeGrafter"/>
</dbReference>
<dbReference type="GO" id="GO:0016604">
    <property type="term" value="C:nuclear body"/>
    <property type="evidence" value="ECO:0007669"/>
    <property type="project" value="TreeGrafter"/>
</dbReference>
<gene>
    <name evidence="4" type="primary">LOC108075449</name>
</gene>
<dbReference type="AlphaFoldDB" id="A0A6P4ILJ6"/>
<name>A0A6P4ILJ6_DROKI</name>
<evidence type="ECO:0000313" key="4">
    <source>
        <dbReference type="RefSeq" id="XP_017023393.1"/>
    </source>
</evidence>
<dbReference type="InterPro" id="IPR044822">
    <property type="entry name" value="Myb_DNA-bind_4"/>
</dbReference>
<evidence type="ECO:0000259" key="2">
    <source>
        <dbReference type="Pfam" id="PF13837"/>
    </source>
</evidence>
<keyword evidence="3" id="KW-1185">Reference proteome</keyword>
<feature type="compositionally biased region" description="Basic residues" evidence="1">
    <location>
        <begin position="151"/>
        <end position="165"/>
    </location>
</feature>
<feature type="domain" description="Myb/SANT-like DNA-binding" evidence="2">
    <location>
        <begin position="173"/>
        <end position="256"/>
    </location>
</feature>
<dbReference type="PANTHER" id="PTHR22666:SF3">
    <property type="entry name" value="MYB_SANT-LIKE DNA-BINDING DOMAIN-CONTAINING PROTEIN 1"/>
    <property type="match status" value="1"/>
</dbReference>
<reference evidence="4" key="1">
    <citation type="submission" date="2025-08" db="UniProtKB">
        <authorList>
            <consortium name="RefSeq"/>
        </authorList>
    </citation>
    <scope>IDENTIFICATION</scope>
    <source>
        <strain evidence="4">14028-0561.14</strain>
        <tissue evidence="4">Whole fly</tissue>
    </source>
</reference>
<dbReference type="InterPro" id="IPR026095">
    <property type="entry name" value="Myb/SANT-like_DNA-bd_dom_prot"/>
</dbReference>
<dbReference type="PANTHER" id="PTHR22666">
    <property type="entry name" value="MYB_SANT-LIKE DNA-BINDING DOMAIN-CONTAINING PROTEIN 1"/>
    <property type="match status" value="1"/>
</dbReference>
<evidence type="ECO:0000256" key="1">
    <source>
        <dbReference type="SAM" id="MobiDB-lite"/>
    </source>
</evidence>